<sequence>MAYHSFLQTSAVPHSPLVPFQTPLNLSPQELQRLFGMQYNAAAFGLTGTAMLGPPVATQPIPLVLPLIQVDTEQVGSICTTLDEAGDIEQLDIFLWALPIIHSNASELHHFEPVVRARALLLFHHGLYAEMRELIRRNCFTGNCDRLRELWFESIYREQELVRGRPLTNNQRYGLRRQLPFPHQLSPLAKHKRQEKTLT</sequence>
<evidence type="ECO:0000256" key="1">
    <source>
        <dbReference type="ARBA" id="ARBA00023125"/>
    </source>
</evidence>
<dbReference type="GO" id="GO:0005667">
    <property type="term" value="C:transcription regulator complex"/>
    <property type="evidence" value="ECO:0007669"/>
    <property type="project" value="TreeGrafter"/>
</dbReference>
<feature type="domain" description="Homeobox protein SIX1 N-terminal SD" evidence="4">
    <location>
        <begin position="72"/>
        <end position="182"/>
    </location>
</feature>
<dbReference type="InterPro" id="IPR031701">
    <property type="entry name" value="SIX1_SD"/>
</dbReference>
<protein>
    <submittedName>
        <fullName evidence="6">Homeobox protein SIX1 N-terminal SD domain-containing protein</fullName>
    </submittedName>
</protein>
<keyword evidence="1" id="KW-0238">DNA-binding</keyword>
<proteinExistence type="predicted"/>
<dbReference type="PANTHER" id="PTHR10390">
    <property type="entry name" value="HOMEOBOX PROTEIN SIX"/>
    <property type="match status" value="1"/>
</dbReference>
<dbReference type="Pfam" id="PF16878">
    <property type="entry name" value="SIX1_SD"/>
    <property type="match status" value="1"/>
</dbReference>
<dbReference type="GO" id="GO:0005634">
    <property type="term" value="C:nucleus"/>
    <property type="evidence" value="ECO:0007669"/>
    <property type="project" value="TreeGrafter"/>
</dbReference>
<dbReference type="PANTHER" id="PTHR10390:SF44">
    <property type="entry name" value="SIX HOMEOBOX 4"/>
    <property type="match status" value="1"/>
</dbReference>
<keyword evidence="5" id="KW-1185">Reference proteome</keyword>
<evidence type="ECO:0000313" key="6">
    <source>
        <dbReference type="WBParaSite" id="PSAMB.scaffold679size43950.g7979.t1"/>
    </source>
</evidence>
<evidence type="ECO:0000256" key="2">
    <source>
        <dbReference type="ARBA" id="ARBA00023155"/>
    </source>
</evidence>
<evidence type="ECO:0000259" key="4">
    <source>
        <dbReference type="Pfam" id="PF16878"/>
    </source>
</evidence>
<dbReference type="GO" id="GO:0000981">
    <property type="term" value="F:DNA-binding transcription factor activity, RNA polymerase II-specific"/>
    <property type="evidence" value="ECO:0007669"/>
    <property type="project" value="TreeGrafter"/>
</dbReference>
<dbReference type="Proteomes" id="UP000887566">
    <property type="component" value="Unplaced"/>
</dbReference>
<dbReference type="WBParaSite" id="PSAMB.scaffold679size43950.g7979.t1">
    <property type="protein sequence ID" value="PSAMB.scaffold679size43950.g7979.t1"/>
    <property type="gene ID" value="PSAMB.scaffold679size43950.g7979"/>
</dbReference>
<dbReference type="AlphaFoldDB" id="A0A914X864"/>
<evidence type="ECO:0000256" key="3">
    <source>
        <dbReference type="ARBA" id="ARBA00023242"/>
    </source>
</evidence>
<reference evidence="6" key="1">
    <citation type="submission" date="2022-11" db="UniProtKB">
        <authorList>
            <consortium name="WormBaseParasite"/>
        </authorList>
    </citation>
    <scope>IDENTIFICATION</scope>
</reference>
<name>A0A914X864_9BILA</name>
<keyword evidence="3" id="KW-0539">Nucleus</keyword>
<keyword evidence="2" id="KW-0371">Homeobox</keyword>
<accession>A0A914X864</accession>
<dbReference type="GO" id="GO:0000978">
    <property type="term" value="F:RNA polymerase II cis-regulatory region sequence-specific DNA binding"/>
    <property type="evidence" value="ECO:0007669"/>
    <property type="project" value="TreeGrafter"/>
</dbReference>
<evidence type="ECO:0000313" key="5">
    <source>
        <dbReference type="Proteomes" id="UP000887566"/>
    </source>
</evidence>
<organism evidence="5 6">
    <name type="scientific">Plectus sambesii</name>
    <dbReference type="NCBI Taxonomy" id="2011161"/>
    <lineage>
        <taxon>Eukaryota</taxon>
        <taxon>Metazoa</taxon>
        <taxon>Ecdysozoa</taxon>
        <taxon>Nematoda</taxon>
        <taxon>Chromadorea</taxon>
        <taxon>Plectida</taxon>
        <taxon>Plectina</taxon>
        <taxon>Plectoidea</taxon>
        <taxon>Plectidae</taxon>
        <taxon>Plectus</taxon>
    </lineage>
</organism>